<reference evidence="2" key="1">
    <citation type="submission" date="2020-08" db="EMBL/GenBank/DDBJ databases">
        <authorList>
            <person name="Cejkova D."/>
            <person name="Kubasova T."/>
            <person name="Jahodarova E."/>
            <person name="Rychlik I."/>
        </authorList>
    </citation>
    <scope>NUCLEOTIDE SEQUENCE</scope>
    <source>
        <strain evidence="2">An582</strain>
    </source>
</reference>
<protein>
    <submittedName>
        <fullName evidence="2">Uncharacterized protein</fullName>
    </submittedName>
</protein>
<dbReference type="AlphaFoldDB" id="A0A938XCM6"/>
<organism evidence="2 3">
    <name type="scientific">Mordavella massiliensis</name>
    <dbReference type="NCBI Taxonomy" id="1871024"/>
    <lineage>
        <taxon>Bacteria</taxon>
        <taxon>Bacillati</taxon>
        <taxon>Bacillota</taxon>
        <taxon>Clostridia</taxon>
        <taxon>Eubacteriales</taxon>
        <taxon>Clostridiaceae</taxon>
        <taxon>Mordavella</taxon>
    </lineage>
</organism>
<evidence type="ECO:0000256" key="1">
    <source>
        <dbReference type="SAM" id="Phobius"/>
    </source>
</evidence>
<comment type="caution">
    <text evidence="2">The sequence shown here is derived from an EMBL/GenBank/DDBJ whole genome shotgun (WGS) entry which is preliminary data.</text>
</comment>
<keyword evidence="1" id="KW-1133">Transmembrane helix</keyword>
<dbReference type="RefSeq" id="WP_204907054.1">
    <property type="nucleotide sequence ID" value="NZ_JACJKS010000016.1"/>
</dbReference>
<evidence type="ECO:0000313" key="3">
    <source>
        <dbReference type="Proteomes" id="UP000705508"/>
    </source>
</evidence>
<keyword evidence="1" id="KW-0472">Membrane</keyword>
<gene>
    <name evidence="2" type="ORF">H6A20_10355</name>
</gene>
<dbReference type="Proteomes" id="UP000705508">
    <property type="component" value="Unassembled WGS sequence"/>
</dbReference>
<sequence>MSILAIWMILGSGVTVDTTGMDLEGALFGIVGLYAFNAFKVIAGLIEIVINIILLAVPYYYLHNAVRNFKD</sequence>
<accession>A0A938XCM6</accession>
<proteinExistence type="predicted"/>
<name>A0A938XCM6_9CLOT</name>
<keyword evidence="1" id="KW-0812">Transmembrane</keyword>
<dbReference type="EMBL" id="JACJKS010000016">
    <property type="protein sequence ID" value="MBM6949053.1"/>
    <property type="molecule type" value="Genomic_DNA"/>
</dbReference>
<evidence type="ECO:0000313" key="2">
    <source>
        <dbReference type="EMBL" id="MBM6949053.1"/>
    </source>
</evidence>
<feature type="transmembrane region" description="Helical" evidence="1">
    <location>
        <begin position="39"/>
        <end position="62"/>
    </location>
</feature>
<reference evidence="2" key="2">
    <citation type="journal article" date="2021" name="Sci. Rep.">
        <title>The distribution of antibiotic resistance genes in chicken gut microbiota commensals.</title>
        <authorList>
            <person name="Juricova H."/>
            <person name="Matiasovicova J."/>
            <person name="Kubasova T."/>
            <person name="Cejkova D."/>
            <person name="Rychlik I."/>
        </authorList>
    </citation>
    <scope>NUCLEOTIDE SEQUENCE</scope>
    <source>
        <strain evidence="2">An582</strain>
    </source>
</reference>